<dbReference type="KEGG" id="rmai:MACH21_00590"/>
<reference evidence="2 3" key="1">
    <citation type="submission" date="2023-01" db="EMBL/GenBank/DDBJ databases">
        <title>Complete genome sequence of Roseicyclus marinus strain Dej080120_10.</title>
        <authorList>
            <person name="Ueki S."/>
            <person name="Maruyama F."/>
        </authorList>
    </citation>
    <scope>NUCLEOTIDE SEQUENCE [LARGE SCALE GENOMIC DNA]</scope>
    <source>
        <strain evidence="2 3">Dej080120_10</strain>
    </source>
</reference>
<dbReference type="EMBL" id="AP027266">
    <property type="protein sequence ID" value="BDW83882.1"/>
    <property type="molecule type" value="Genomic_DNA"/>
</dbReference>
<organism evidence="2 3">
    <name type="scientific">Roseicyclus marinus</name>
    <dbReference type="NCBI Taxonomy" id="2161673"/>
    <lineage>
        <taxon>Bacteria</taxon>
        <taxon>Pseudomonadati</taxon>
        <taxon>Pseudomonadota</taxon>
        <taxon>Alphaproteobacteria</taxon>
        <taxon>Rhodobacterales</taxon>
        <taxon>Roseobacteraceae</taxon>
        <taxon>Roseicyclus</taxon>
    </lineage>
</organism>
<evidence type="ECO:0000313" key="2">
    <source>
        <dbReference type="EMBL" id="BDW83882.1"/>
    </source>
</evidence>
<proteinExistence type="predicted"/>
<evidence type="ECO:0000256" key="1">
    <source>
        <dbReference type="SAM" id="Phobius"/>
    </source>
</evidence>
<dbReference type="AlphaFoldDB" id="A0AA48H274"/>
<keyword evidence="1" id="KW-1133">Transmembrane helix</keyword>
<name>A0AA48H274_9RHOB</name>
<keyword evidence="1" id="KW-0472">Membrane</keyword>
<accession>A0AA48H274</accession>
<keyword evidence="1" id="KW-0812">Transmembrane</keyword>
<protein>
    <submittedName>
        <fullName evidence="2">Uncharacterized protein</fullName>
    </submittedName>
</protein>
<keyword evidence="3" id="KW-1185">Reference proteome</keyword>
<dbReference type="Proteomes" id="UP001337723">
    <property type="component" value="Chromosome"/>
</dbReference>
<feature type="transmembrane region" description="Helical" evidence="1">
    <location>
        <begin position="30"/>
        <end position="50"/>
    </location>
</feature>
<dbReference type="RefSeq" id="WP_338273361.1">
    <property type="nucleotide sequence ID" value="NZ_AP027266.1"/>
</dbReference>
<gene>
    <name evidence="2" type="ORF">MACH21_00590</name>
</gene>
<evidence type="ECO:0000313" key="3">
    <source>
        <dbReference type="Proteomes" id="UP001337723"/>
    </source>
</evidence>
<sequence length="51" mass="5381">MTELDKTTAAQTNSTERLRAWLKSDVTVTLPGWALALGGAVALVLVLVALD</sequence>